<geneLocation type="plasmid" evidence="4 7">
    <name>AbAZ39_p3</name>
</geneLocation>
<reference evidence="4 7" key="1">
    <citation type="journal article" date="2014" name="Genome Announc.">
        <title>Complete Genome Sequence of the Model Rhizosphere Strain Azospirillum brasilense Az39, Successfully Applied in Agriculture.</title>
        <authorList>
            <person name="Rivera D."/>
            <person name="Revale S."/>
            <person name="Molina R."/>
            <person name="Gualpa J."/>
            <person name="Puente M."/>
            <person name="Maroniche G."/>
            <person name="Paris G."/>
            <person name="Baker D."/>
            <person name="Clavijo B."/>
            <person name="McLay K."/>
            <person name="Spaepen S."/>
            <person name="Perticari A."/>
            <person name="Vazquez M."/>
            <person name="Wisniewski-Dye F."/>
            <person name="Watkins C."/>
            <person name="Martinez-Abarca F."/>
            <person name="Vanderleyden J."/>
            <person name="Cassan F."/>
        </authorList>
    </citation>
    <scope>NUCLEOTIDE SEQUENCE [LARGE SCALE GENOMIC DNA]</scope>
    <source>
        <strain evidence="4 7">Az39</strain>
        <plasmid evidence="4">AbAZ39_p3</plasmid>
    </source>
</reference>
<dbReference type="Proteomes" id="UP000236268">
    <property type="component" value="Unassembled WGS sequence"/>
</dbReference>
<gene>
    <name evidence="4" type="ORF">ABAZ39_28535</name>
    <name evidence="5" type="ORF">ACJ41P_33205</name>
    <name evidence="6" type="ORF">C1S70_26810</name>
</gene>
<organism evidence="4 7">
    <name type="scientific">Azospirillum argentinense</name>
    <dbReference type="NCBI Taxonomy" id="2970906"/>
    <lineage>
        <taxon>Bacteria</taxon>
        <taxon>Pseudomonadati</taxon>
        <taxon>Pseudomonadota</taxon>
        <taxon>Alphaproteobacteria</taxon>
        <taxon>Rhodospirillales</taxon>
        <taxon>Azospirillaceae</taxon>
        <taxon>Azospirillum</taxon>
    </lineage>
</organism>
<evidence type="ECO:0000313" key="9">
    <source>
        <dbReference type="Proteomes" id="UP001628281"/>
    </source>
</evidence>
<dbReference type="EMBL" id="JBJLSN010000120">
    <property type="protein sequence ID" value="MFL7906019.1"/>
    <property type="molecule type" value="Genomic_DNA"/>
</dbReference>
<evidence type="ECO:0000313" key="6">
    <source>
        <dbReference type="EMBL" id="PNQ95869.1"/>
    </source>
</evidence>
<dbReference type="GO" id="GO:0030313">
    <property type="term" value="C:cell envelope"/>
    <property type="evidence" value="ECO:0007669"/>
    <property type="project" value="UniProtKB-SubCell"/>
</dbReference>
<evidence type="ECO:0000256" key="3">
    <source>
        <dbReference type="SAM" id="Coils"/>
    </source>
</evidence>
<accession>A0A060DXJ3</accession>
<evidence type="ECO:0000313" key="7">
    <source>
        <dbReference type="Proteomes" id="UP000027186"/>
    </source>
</evidence>
<proteinExistence type="predicted"/>
<dbReference type="InterPro" id="IPR050465">
    <property type="entry name" value="UPF0194_transport"/>
</dbReference>
<sequence>MRKLFKLAAGLTIAGVAGYIVLAEGVAVVSADAVVNARVAVVRAPIDGQLSLQPRAIGERVQRGQTLGTLTDVRADDARLFDLERVAGALDTDIGRIQAQISSMTASAATLRERTEAYRDGRIRQLKARIDEQQALLSSARAQSTESTAALKRAEELRINGVQSVAMLDKAQAAHEVNSLNIRAATARLDVLRTELEAASNGTFLGDSYNDTPYSSQRSQELDLRLGELSAELQERTQRLTKIREQIALERQRVAKLRDAFLTSPVDGLVWEAPLGNDEYARKGQDLLRLLDCSTVIVTASVAESDYNRLKVGDPAQFRLSGTNRVFSGQVLRLAGSGAATVYNNLAIAPGADHLKRFDVALAIPDLLKDAEAGCAVGRTGKVVFSGTPRDLLRTVGSWLGLA</sequence>
<dbReference type="EMBL" id="POWG01000040">
    <property type="protein sequence ID" value="PNQ95869.1"/>
    <property type="molecule type" value="Genomic_DNA"/>
</dbReference>
<dbReference type="AlphaFoldDB" id="A0A060DXJ3"/>
<comment type="subcellular location">
    <subcellularLocation>
        <location evidence="1">Cell envelope</location>
    </subcellularLocation>
</comment>
<accession>A0A2K1FTT0</accession>
<feature type="coiled-coil region" evidence="3">
    <location>
        <begin position="226"/>
        <end position="260"/>
    </location>
</feature>
<dbReference type="Proteomes" id="UP001628281">
    <property type="component" value="Unassembled WGS sequence"/>
</dbReference>
<dbReference type="OrthoDB" id="7477732at2"/>
<dbReference type="PANTHER" id="PTHR32347">
    <property type="entry name" value="EFFLUX SYSTEM COMPONENT YKNX-RELATED"/>
    <property type="match status" value="1"/>
</dbReference>
<reference evidence="5 9" key="3">
    <citation type="submission" date="2024-11" db="EMBL/GenBank/DDBJ databases">
        <title>Draft genome sequences of two bacteria associated to sugarcane roots in Colombia.</title>
        <authorList>
            <person name="Pardo-Diaz S."/>
            <person name="Masmela-Mendoza J."/>
            <person name="Delgadillo-Duran P."/>
            <person name="Bautista E.J."/>
            <person name="Rojas-Tapias D.F."/>
        </authorList>
    </citation>
    <scope>NUCLEOTIDE SEQUENCE [LARGE SCALE GENOMIC DNA]</scope>
    <source>
        <strain evidence="5 9">Ap18</strain>
    </source>
</reference>
<reference evidence="6 8" key="2">
    <citation type="submission" date="2018-01" db="EMBL/GenBank/DDBJ databases">
        <title>Whole genome sequence of Azospirillum brasilense REC3 isolated from strawberry roots.</title>
        <authorList>
            <person name="Fontana C.A."/>
            <person name="Salazar S.M."/>
            <person name="Bassi D."/>
            <person name="Puglisi E."/>
            <person name="Lovaisa N.C."/>
            <person name="Toffoli L.M."/>
            <person name="Pedraza R."/>
            <person name="Cocconcelli P.S."/>
        </authorList>
    </citation>
    <scope>NUCLEOTIDE SEQUENCE [LARGE SCALE GENOMIC DNA]</scope>
    <source>
        <strain evidence="6 8">REC3</strain>
        <plasmid evidence="6">p23unnamed</plasmid>
    </source>
</reference>
<evidence type="ECO:0000313" key="4">
    <source>
        <dbReference type="EMBL" id="AIB15808.1"/>
    </source>
</evidence>
<name>A0A060DXJ3_9PROT</name>
<dbReference type="EMBL" id="CP007796">
    <property type="protein sequence ID" value="AIB15808.1"/>
    <property type="molecule type" value="Genomic_DNA"/>
</dbReference>
<keyword evidence="4" id="KW-0614">Plasmid</keyword>
<protein>
    <submittedName>
        <fullName evidence="5">HlyD family secretion protein</fullName>
    </submittedName>
</protein>
<keyword evidence="9" id="KW-1185">Reference proteome</keyword>
<evidence type="ECO:0000256" key="1">
    <source>
        <dbReference type="ARBA" id="ARBA00004196"/>
    </source>
</evidence>
<geneLocation type="plasmid" evidence="6">
    <name>p23unnamed</name>
</geneLocation>
<evidence type="ECO:0000313" key="8">
    <source>
        <dbReference type="Proteomes" id="UP000236268"/>
    </source>
</evidence>
<dbReference type="KEGG" id="abq:ABAZ39_28535"/>
<dbReference type="Gene3D" id="2.40.30.170">
    <property type="match status" value="1"/>
</dbReference>
<dbReference type="Proteomes" id="UP000027186">
    <property type="component" value="Plasmid AbAZ39_p3"/>
</dbReference>
<dbReference type="PANTHER" id="PTHR32347:SF29">
    <property type="entry name" value="UPF0194 MEMBRANE PROTEIN YBHG"/>
    <property type="match status" value="1"/>
</dbReference>
<evidence type="ECO:0000313" key="5">
    <source>
        <dbReference type="EMBL" id="MFL7906019.1"/>
    </source>
</evidence>
<dbReference type="RefSeq" id="WP_040137537.1">
    <property type="nucleotide sequence ID" value="NZ_CP007796.1"/>
</dbReference>
<keyword evidence="2 3" id="KW-0175">Coiled coil</keyword>
<evidence type="ECO:0000256" key="2">
    <source>
        <dbReference type="ARBA" id="ARBA00023054"/>
    </source>
</evidence>